<feature type="compositionally biased region" description="Low complexity" evidence="1">
    <location>
        <begin position="146"/>
        <end position="157"/>
    </location>
</feature>
<feature type="signal peptide" evidence="2">
    <location>
        <begin position="1"/>
        <end position="24"/>
    </location>
</feature>
<keyword evidence="4" id="KW-1185">Reference proteome</keyword>
<accession>A0ABT8TSN7</accession>
<gene>
    <name evidence="3" type="ORF">QWJ41_11635</name>
</gene>
<sequence length="424" mass="44137">MRASSMSRLAVAALLLSVSPVVGAAGETPSAPEVAISAPGDGQRVATGWSGPVVVEVSRGAAGHDGRLSVVCPSSGYEHHITFSAPSGRVEVEVAPLEAPATDCTATAELDPTAGADAEPVADPVEEQPGDGPDDPFGGPGDGPFDEPAQGPAAAGPSASVGFSAWHRVAFTAARVSPVFYPTVRDGFADSAELVFRLSAPTDVVLLAWDVARNRVVTERRAVLGAGPATWAWDGGKGNRRRASLPTGRYLLAAVAIDPVSGHSVAVIGSTEIARRTITRRTVRSVPAVRAERSAHGACATGAGEARVALVCRGTQTSYAELSAVVRVPRDARLRAVGSRNEKPSADERPGRVLHDLERLSPRRARVSLRIDGRRALVVDELYVEWSQRVQQRPVAPVPGSAGIVDGEVTEGQDGWVVELAPRG</sequence>
<proteinExistence type="predicted"/>
<keyword evidence="2" id="KW-0732">Signal</keyword>
<evidence type="ECO:0000313" key="3">
    <source>
        <dbReference type="EMBL" id="MDO3396374.1"/>
    </source>
</evidence>
<dbReference type="Proteomes" id="UP001168363">
    <property type="component" value="Unassembled WGS sequence"/>
</dbReference>
<dbReference type="EMBL" id="JAULSC010000010">
    <property type="protein sequence ID" value="MDO3396374.1"/>
    <property type="molecule type" value="Genomic_DNA"/>
</dbReference>
<feature type="compositionally biased region" description="Acidic residues" evidence="1">
    <location>
        <begin position="124"/>
        <end position="134"/>
    </location>
</feature>
<comment type="caution">
    <text evidence="3">The sequence shown here is derived from an EMBL/GenBank/DDBJ whole genome shotgun (WGS) entry which is preliminary data.</text>
</comment>
<protein>
    <recommendedName>
        <fullName evidence="5">FlgD Ig-like domain-containing protein</fullName>
    </recommendedName>
</protein>
<evidence type="ECO:0000256" key="2">
    <source>
        <dbReference type="SAM" id="SignalP"/>
    </source>
</evidence>
<organism evidence="3 4">
    <name type="scientific">Nocardioides cremeus</name>
    <dbReference type="NCBI Taxonomy" id="3058044"/>
    <lineage>
        <taxon>Bacteria</taxon>
        <taxon>Bacillati</taxon>
        <taxon>Actinomycetota</taxon>
        <taxon>Actinomycetes</taxon>
        <taxon>Propionibacteriales</taxon>
        <taxon>Nocardioidaceae</taxon>
        <taxon>Nocardioides</taxon>
    </lineage>
</organism>
<evidence type="ECO:0000313" key="4">
    <source>
        <dbReference type="Proteomes" id="UP001168363"/>
    </source>
</evidence>
<evidence type="ECO:0008006" key="5">
    <source>
        <dbReference type="Google" id="ProtNLM"/>
    </source>
</evidence>
<feature type="chain" id="PRO_5045173152" description="FlgD Ig-like domain-containing protein" evidence="2">
    <location>
        <begin position="25"/>
        <end position="424"/>
    </location>
</feature>
<reference evidence="3" key="1">
    <citation type="submission" date="2023-06" db="EMBL/GenBank/DDBJ databases">
        <title>Genome sequence of Nocardioides sp. SOB44.</title>
        <authorList>
            <person name="Zhang G."/>
        </authorList>
    </citation>
    <scope>NUCLEOTIDE SEQUENCE</scope>
    <source>
        <strain evidence="3">SOB44</strain>
    </source>
</reference>
<feature type="region of interest" description="Disordered" evidence="1">
    <location>
        <begin position="114"/>
        <end position="157"/>
    </location>
</feature>
<name>A0ABT8TSN7_9ACTN</name>
<dbReference type="RefSeq" id="WP_302708387.1">
    <property type="nucleotide sequence ID" value="NZ_JAULSC010000010.1"/>
</dbReference>
<evidence type="ECO:0000256" key="1">
    <source>
        <dbReference type="SAM" id="MobiDB-lite"/>
    </source>
</evidence>